<comment type="caution">
    <text evidence="10">The sequence shown here is derived from an EMBL/GenBank/DDBJ whole genome shotgun (WGS) entry which is preliminary data.</text>
</comment>
<dbReference type="Gene3D" id="3.40.1710.10">
    <property type="entry name" value="abc type-2 transporter like domain"/>
    <property type="match status" value="1"/>
</dbReference>
<name>A0A7W5DWC5_9BACT</name>
<dbReference type="PANTHER" id="PTHR30294">
    <property type="entry name" value="MEMBRANE COMPONENT OF ABC TRANSPORTER YHHJ-RELATED"/>
    <property type="match status" value="1"/>
</dbReference>
<keyword evidence="6 8" id="KW-1133">Transmembrane helix</keyword>
<evidence type="ECO:0000259" key="9">
    <source>
        <dbReference type="PROSITE" id="PS51012"/>
    </source>
</evidence>
<comment type="subcellular location">
    <subcellularLocation>
        <location evidence="1">Cell membrane</location>
        <topology evidence="1">Multi-pass membrane protein</topology>
    </subcellularLocation>
</comment>
<evidence type="ECO:0000256" key="2">
    <source>
        <dbReference type="ARBA" id="ARBA00007783"/>
    </source>
</evidence>
<dbReference type="PANTHER" id="PTHR30294:SF47">
    <property type="entry name" value="INNER MEMBRANE TRANSPORT PERMEASE YHHJ"/>
    <property type="match status" value="1"/>
</dbReference>
<comment type="similarity">
    <text evidence="2">Belongs to the ABC-2 integral membrane protein family.</text>
</comment>
<dbReference type="EMBL" id="JACHXU010000004">
    <property type="protein sequence ID" value="MBB3205706.1"/>
    <property type="molecule type" value="Genomic_DNA"/>
</dbReference>
<feature type="transmembrane region" description="Helical" evidence="8">
    <location>
        <begin position="175"/>
        <end position="199"/>
    </location>
</feature>
<protein>
    <submittedName>
        <fullName evidence="10">ABC-2 type transport system permease protein</fullName>
    </submittedName>
</protein>
<evidence type="ECO:0000256" key="6">
    <source>
        <dbReference type="ARBA" id="ARBA00022989"/>
    </source>
</evidence>
<evidence type="ECO:0000256" key="5">
    <source>
        <dbReference type="ARBA" id="ARBA00022692"/>
    </source>
</evidence>
<feature type="transmembrane region" description="Helical" evidence="8">
    <location>
        <begin position="287"/>
        <end position="305"/>
    </location>
</feature>
<evidence type="ECO:0000256" key="8">
    <source>
        <dbReference type="SAM" id="Phobius"/>
    </source>
</evidence>
<feature type="transmembrane region" description="Helical" evidence="8">
    <location>
        <begin position="256"/>
        <end position="280"/>
    </location>
</feature>
<dbReference type="PROSITE" id="PS51012">
    <property type="entry name" value="ABC_TM2"/>
    <property type="match status" value="1"/>
</dbReference>
<evidence type="ECO:0000256" key="1">
    <source>
        <dbReference type="ARBA" id="ARBA00004651"/>
    </source>
</evidence>
<dbReference type="Pfam" id="PF12698">
    <property type="entry name" value="ABC2_membrane_3"/>
    <property type="match status" value="1"/>
</dbReference>
<dbReference type="InterPro" id="IPR051449">
    <property type="entry name" value="ABC-2_transporter_component"/>
</dbReference>
<dbReference type="GO" id="GO:0005886">
    <property type="term" value="C:plasma membrane"/>
    <property type="evidence" value="ECO:0007669"/>
    <property type="project" value="UniProtKB-SubCell"/>
</dbReference>
<dbReference type="GO" id="GO:0140359">
    <property type="term" value="F:ABC-type transporter activity"/>
    <property type="evidence" value="ECO:0007669"/>
    <property type="project" value="InterPro"/>
</dbReference>
<feature type="transmembrane region" description="Helical" evidence="8">
    <location>
        <begin position="220"/>
        <end position="244"/>
    </location>
</feature>
<feature type="domain" description="ABC transmembrane type-2" evidence="9">
    <location>
        <begin position="133"/>
        <end position="369"/>
    </location>
</feature>
<evidence type="ECO:0000313" key="10">
    <source>
        <dbReference type="EMBL" id="MBB3205706.1"/>
    </source>
</evidence>
<feature type="transmembrane region" description="Helical" evidence="8">
    <location>
        <begin position="344"/>
        <end position="366"/>
    </location>
</feature>
<keyword evidence="5 8" id="KW-0812">Transmembrane</keyword>
<gene>
    <name evidence="10" type="ORF">FHS27_001510</name>
</gene>
<dbReference type="AlphaFoldDB" id="A0A7W5DWC5"/>
<evidence type="ECO:0000256" key="3">
    <source>
        <dbReference type="ARBA" id="ARBA00022448"/>
    </source>
</evidence>
<dbReference type="RefSeq" id="WP_184303567.1">
    <property type="nucleotide sequence ID" value="NZ_JACHXU010000004.1"/>
</dbReference>
<dbReference type="Proteomes" id="UP000536179">
    <property type="component" value="Unassembled WGS sequence"/>
</dbReference>
<reference evidence="10 11" key="1">
    <citation type="submission" date="2020-08" db="EMBL/GenBank/DDBJ databases">
        <title>Genomic Encyclopedia of Type Strains, Phase III (KMG-III): the genomes of soil and plant-associated and newly described type strains.</title>
        <authorList>
            <person name="Whitman W."/>
        </authorList>
    </citation>
    <scope>NUCLEOTIDE SEQUENCE [LARGE SCALE GENOMIC DNA]</scope>
    <source>
        <strain evidence="10 11">CECT 8075</strain>
    </source>
</reference>
<keyword evidence="7 8" id="KW-0472">Membrane</keyword>
<keyword evidence="11" id="KW-1185">Reference proteome</keyword>
<keyword evidence="4" id="KW-1003">Cell membrane</keyword>
<evidence type="ECO:0000256" key="4">
    <source>
        <dbReference type="ARBA" id="ARBA00022475"/>
    </source>
</evidence>
<evidence type="ECO:0000256" key="7">
    <source>
        <dbReference type="ARBA" id="ARBA00023136"/>
    </source>
</evidence>
<dbReference type="InterPro" id="IPR013525">
    <property type="entry name" value="ABC2_TM"/>
</dbReference>
<accession>A0A7W5DWC5</accession>
<proteinExistence type="inferred from homology"/>
<evidence type="ECO:0000313" key="11">
    <source>
        <dbReference type="Proteomes" id="UP000536179"/>
    </source>
</evidence>
<dbReference type="InterPro" id="IPR047817">
    <property type="entry name" value="ABC2_TM_bact-type"/>
</dbReference>
<organism evidence="10 11">
    <name type="scientific">Aporhodopirellula rubra</name>
    <dbReference type="NCBI Taxonomy" id="980271"/>
    <lineage>
        <taxon>Bacteria</taxon>
        <taxon>Pseudomonadati</taxon>
        <taxon>Planctomycetota</taxon>
        <taxon>Planctomycetia</taxon>
        <taxon>Pirellulales</taxon>
        <taxon>Pirellulaceae</taxon>
        <taxon>Aporhodopirellula</taxon>
    </lineage>
</organism>
<keyword evidence="3" id="KW-0813">Transport</keyword>
<sequence>MRSARNIFWLTIKELRSLRHDKMLLALLFFALTFSVYSQATGISTEVHHASIGIVDEDRTTLSRSIANAFYPPYFNDPVPISADEVESSMNAGRLMFVVNIPHGFEADVISLRGPEIQVNIDATAVMQANIGASYIQNIVNDEINRFVTGSDESSDLTVNLVTRKAFNPNGDPTWFASITAIIDQVTLLTIVLTGAALIREREHGTIEHLLVMPLTSFDIAVSKVCANGLVILIAVMISLSLVVETILDVPVAGSRWLLLGGIALYLFFATAMGIFLGTLSGSMAQFALLVLLTVLPLQMLSGAITPVESQPDWLQPITYFFPSRHFVSFSQSIIFRGAGIRDVWQQFVVTLSLGLVCFLASLFLFRRSIATSK</sequence>